<feature type="compositionally biased region" description="Low complexity" evidence="4">
    <location>
        <begin position="118"/>
        <end position="147"/>
    </location>
</feature>
<dbReference type="PROSITE" id="PS50404">
    <property type="entry name" value="GST_NTER"/>
    <property type="match status" value="1"/>
</dbReference>
<keyword evidence="2" id="KW-0273">Eye lens protein</keyword>
<dbReference type="AlphaFoldDB" id="A0A0H5ATC3"/>
<comment type="function">
    <text evidence="3">S-crystallins are structural components of squids and octopi eye lens. Contains relatively little if any GST activity.</text>
</comment>
<dbReference type="InterPro" id="IPR003083">
    <property type="entry name" value="S-crystallin"/>
</dbReference>
<dbReference type="InterPro" id="IPR004045">
    <property type="entry name" value="Glutathione_S-Trfase_N"/>
</dbReference>
<name>A0A0H5ATC3_IDIPA</name>
<dbReference type="SFLD" id="SFLDS00019">
    <property type="entry name" value="Glutathione_Transferase_(cytos"/>
    <property type="match status" value="1"/>
</dbReference>
<evidence type="ECO:0000256" key="2">
    <source>
        <dbReference type="ARBA" id="ARBA00022613"/>
    </source>
</evidence>
<dbReference type="Pfam" id="PF14497">
    <property type="entry name" value="GST_C_3"/>
    <property type="match status" value="1"/>
</dbReference>
<dbReference type="GO" id="GO:0005212">
    <property type="term" value="F:structural constituent of eye lens"/>
    <property type="evidence" value="ECO:0007669"/>
    <property type="project" value="UniProtKB-KW"/>
</dbReference>
<sequence>MPNYTLYYFNGRGRAEICRMMFAAAGVQYTDKRFEFNEWDRYRKEMPSDCVPVLDIDGNQKMPETMAICRYLAREFGFYGKNNMEMFRVDYICDCLYEILHDYMRYYHEKNGRFRSTMSSSKSSNSSSSSTSTSSSSSSSSSSTSTKSSDKKDGTFVVELKSRYLETCRRILPFLEKTLGTRQYFNGEQMMLCDMMCYCCLESPYMEDHTLFNNYPKLVSLRNRVTAHSKISAYLKKRTVTNW</sequence>
<dbReference type="PROSITE" id="PS50405">
    <property type="entry name" value="GST_CTER"/>
    <property type="match status" value="1"/>
</dbReference>
<dbReference type="InterPro" id="IPR036249">
    <property type="entry name" value="Thioredoxin-like_sf"/>
</dbReference>
<dbReference type="PRINTS" id="PR01269">
    <property type="entry name" value="SCRYSTALLIN"/>
</dbReference>
<evidence type="ECO:0000256" key="1">
    <source>
        <dbReference type="ARBA" id="ARBA00007409"/>
    </source>
</evidence>
<feature type="domain" description="GST C-terminal" evidence="6">
    <location>
        <begin position="82"/>
        <end position="243"/>
    </location>
</feature>
<dbReference type="SFLD" id="SFLDG00363">
    <property type="entry name" value="AMPS_(cytGST):_Alpha-__Mu-__Pi"/>
    <property type="match status" value="1"/>
</dbReference>
<dbReference type="GO" id="GO:0006749">
    <property type="term" value="P:glutathione metabolic process"/>
    <property type="evidence" value="ECO:0007669"/>
    <property type="project" value="TreeGrafter"/>
</dbReference>
<dbReference type="InterPro" id="IPR050213">
    <property type="entry name" value="GST_superfamily"/>
</dbReference>
<dbReference type="GO" id="GO:0004364">
    <property type="term" value="F:glutathione transferase activity"/>
    <property type="evidence" value="ECO:0007669"/>
    <property type="project" value="TreeGrafter"/>
</dbReference>
<dbReference type="CDD" id="cd03192">
    <property type="entry name" value="GST_C_Sigma_like"/>
    <property type="match status" value="1"/>
</dbReference>
<dbReference type="CDD" id="cd03039">
    <property type="entry name" value="GST_N_Sigma_like"/>
    <property type="match status" value="1"/>
</dbReference>
<evidence type="ECO:0000259" key="5">
    <source>
        <dbReference type="PROSITE" id="PS50404"/>
    </source>
</evidence>
<evidence type="ECO:0000313" key="7">
    <source>
        <dbReference type="EMBL" id="BAR90788.1"/>
    </source>
</evidence>
<dbReference type="Gene3D" id="1.20.1050.130">
    <property type="match status" value="1"/>
</dbReference>
<dbReference type="PANTHER" id="PTHR11571">
    <property type="entry name" value="GLUTATHIONE S-TRANSFERASE"/>
    <property type="match status" value="1"/>
</dbReference>
<comment type="similarity">
    <text evidence="1">Belongs to the GST superfamily.</text>
</comment>
<feature type="domain" description="GST N-terminal" evidence="5">
    <location>
        <begin position="2"/>
        <end position="80"/>
    </location>
</feature>
<accession>A0A0H5ATC3</accession>
<reference evidence="7" key="2">
    <citation type="submission" date="2015-01" db="EMBL/GenBank/DDBJ databases">
        <authorList>
            <person name="Yoshida M."/>
            <person name="Moroz L.L."/>
            <person name="Ogura A."/>
        </authorList>
    </citation>
    <scope>NUCLEOTIDE SEQUENCE</scope>
</reference>
<dbReference type="EMBL" id="LC021451">
    <property type="protein sequence ID" value="BAR90788.1"/>
    <property type="molecule type" value="mRNA"/>
</dbReference>
<dbReference type="SUPFAM" id="SSF47616">
    <property type="entry name" value="GST C-terminal domain-like"/>
    <property type="match status" value="1"/>
</dbReference>
<dbReference type="InterPro" id="IPR036282">
    <property type="entry name" value="Glutathione-S-Trfase_C_sf"/>
</dbReference>
<dbReference type="InterPro" id="IPR040079">
    <property type="entry name" value="Glutathione_S-Trfase"/>
</dbReference>
<proteinExistence type="evidence at transcript level"/>
<feature type="region of interest" description="Disordered" evidence="4">
    <location>
        <begin position="118"/>
        <end position="151"/>
    </location>
</feature>
<evidence type="ECO:0000256" key="4">
    <source>
        <dbReference type="SAM" id="MobiDB-lite"/>
    </source>
</evidence>
<evidence type="ECO:0000256" key="3">
    <source>
        <dbReference type="ARBA" id="ARBA00049616"/>
    </source>
</evidence>
<dbReference type="Gene3D" id="1.20.1050.10">
    <property type="match status" value="1"/>
</dbReference>
<protein>
    <submittedName>
        <fullName evidence="7">S-crystallin 6</fullName>
    </submittedName>
</protein>
<dbReference type="InterPro" id="IPR004046">
    <property type="entry name" value="GST_C"/>
</dbReference>
<dbReference type="SUPFAM" id="SSF52833">
    <property type="entry name" value="Thioredoxin-like"/>
    <property type="match status" value="1"/>
</dbReference>
<dbReference type="InterPro" id="IPR010987">
    <property type="entry name" value="Glutathione-S-Trfase_C-like"/>
</dbReference>
<evidence type="ECO:0000259" key="6">
    <source>
        <dbReference type="PROSITE" id="PS50405"/>
    </source>
</evidence>
<dbReference type="PANTHER" id="PTHR11571:SF150">
    <property type="entry name" value="GLUTATHIONE S-TRANSFERASE"/>
    <property type="match status" value="1"/>
</dbReference>
<organism evidence="7">
    <name type="scientific">Idiosepius paradoxus</name>
    <name type="common">Northern pygmy squid</name>
    <dbReference type="NCBI Taxonomy" id="294707"/>
    <lineage>
        <taxon>Eukaryota</taxon>
        <taxon>Metazoa</taxon>
        <taxon>Spiralia</taxon>
        <taxon>Lophotrochozoa</taxon>
        <taxon>Mollusca</taxon>
        <taxon>Cephalopoda</taxon>
        <taxon>Coleoidea</taxon>
        <taxon>Decapodiformes</taxon>
        <taxon>Decapodiformes incertae sedis</taxon>
        <taxon>Idiosepiidae</taxon>
        <taxon>Idiosepius</taxon>
    </lineage>
</organism>
<dbReference type="Pfam" id="PF02798">
    <property type="entry name" value="GST_N"/>
    <property type="match status" value="1"/>
</dbReference>
<dbReference type="FunFam" id="3.40.30.10:FF:000258">
    <property type="entry name" value="Glutathione S-transferase"/>
    <property type="match status" value="1"/>
</dbReference>
<reference evidence="7" key="1">
    <citation type="journal article" date="2015" name="Integr. Comp. Biol.">
        <title>Molecular Evidence for Convergence and Parallelism in Evolution of Complex Brains of Cephalopod Molluscs: Insights from Visual Systems.</title>
        <authorList>
            <person name="Yoshida M.A."/>
            <person name="Ogura A."/>
            <person name="Ikeo K."/>
            <person name="Shigeno S."/>
            <person name="Moritaki T."/>
            <person name="Winters G.C."/>
            <person name="Kohn A.B."/>
            <person name="Moroz L.L."/>
        </authorList>
    </citation>
    <scope>NUCLEOTIDE SEQUENCE</scope>
</reference>